<organism evidence="15 16">
    <name type="scientific">Breznakia pachnodae</name>
    <dbReference type="NCBI Taxonomy" id="265178"/>
    <lineage>
        <taxon>Bacteria</taxon>
        <taxon>Bacillati</taxon>
        <taxon>Bacillota</taxon>
        <taxon>Erysipelotrichia</taxon>
        <taxon>Erysipelotrichales</taxon>
        <taxon>Erysipelotrichaceae</taxon>
        <taxon>Breznakia</taxon>
    </lineage>
</organism>
<keyword evidence="3" id="KW-1003">Cell membrane</keyword>
<evidence type="ECO:0000256" key="11">
    <source>
        <dbReference type="PROSITE-ProRule" id="PRU00421"/>
    </source>
</evidence>
<dbReference type="PROSITE" id="PS51103">
    <property type="entry name" value="PTS_EIIC_TYPE_1"/>
    <property type="match status" value="1"/>
</dbReference>
<evidence type="ECO:0000256" key="5">
    <source>
        <dbReference type="ARBA" id="ARBA00022679"/>
    </source>
</evidence>
<dbReference type="InterPro" id="IPR036878">
    <property type="entry name" value="Glu_permease_IIB"/>
</dbReference>
<reference evidence="15 16" key="1">
    <citation type="submission" date="2023-07" db="EMBL/GenBank/DDBJ databases">
        <title>Genomic Encyclopedia of Type Strains, Phase IV (KMG-IV): sequencing the most valuable type-strain genomes for metagenomic binning, comparative biology and taxonomic classification.</title>
        <authorList>
            <person name="Goeker M."/>
        </authorList>
    </citation>
    <scope>NUCLEOTIDE SEQUENCE [LARGE SCALE GENOMIC DNA]</scope>
    <source>
        <strain evidence="15 16">DSM 16784</strain>
    </source>
</reference>
<proteinExistence type="predicted"/>
<keyword evidence="2" id="KW-0813">Transport</keyword>
<evidence type="ECO:0000256" key="1">
    <source>
        <dbReference type="ARBA" id="ARBA00004651"/>
    </source>
</evidence>
<dbReference type="PROSITE" id="PS51098">
    <property type="entry name" value="PTS_EIIB_TYPE_1"/>
    <property type="match status" value="1"/>
</dbReference>
<evidence type="ECO:0000256" key="6">
    <source>
        <dbReference type="ARBA" id="ARBA00022683"/>
    </source>
</evidence>
<evidence type="ECO:0000259" key="13">
    <source>
        <dbReference type="PROSITE" id="PS51098"/>
    </source>
</evidence>
<feature type="domain" description="PTS EIIC type-1" evidence="14">
    <location>
        <begin position="107"/>
        <end position="455"/>
    </location>
</feature>
<dbReference type="PANTHER" id="PTHR30175">
    <property type="entry name" value="PHOSPHOTRANSFERASE SYSTEM TRANSPORT PROTEIN"/>
    <property type="match status" value="1"/>
</dbReference>
<evidence type="ECO:0000256" key="4">
    <source>
        <dbReference type="ARBA" id="ARBA00022597"/>
    </source>
</evidence>
<dbReference type="InterPro" id="IPR050558">
    <property type="entry name" value="PTS_Sugar-Specific_Components"/>
</dbReference>
<evidence type="ECO:0000313" key="15">
    <source>
        <dbReference type="EMBL" id="MDQ0360235.1"/>
    </source>
</evidence>
<dbReference type="EMBL" id="JAUSUR010000001">
    <property type="protein sequence ID" value="MDQ0360235.1"/>
    <property type="molecule type" value="Genomic_DNA"/>
</dbReference>
<feature type="transmembrane region" description="Helical" evidence="12">
    <location>
        <begin position="425"/>
        <end position="446"/>
    </location>
</feature>
<evidence type="ECO:0000259" key="14">
    <source>
        <dbReference type="PROSITE" id="PS51103"/>
    </source>
</evidence>
<keyword evidence="5" id="KW-0808">Transferase</keyword>
<gene>
    <name evidence="15" type="ORF">J2S15_000966</name>
</gene>
<dbReference type="InterPro" id="IPR003352">
    <property type="entry name" value="PTS_EIIC"/>
</dbReference>
<feature type="transmembrane region" description="Helical" evidence="12">
    <location>
        <begin position="145"/>
        <end position="165"/>
    </location>
</feature>
<dbReference type="Proteomes" id="UP001230220">
    <property type="component" value="Unassembled WGS sequence"/>
</dbReference>
<evidence type="ECO:0000256" key="7">
    <source>
        <dbReference type="ARBA" id="ARBA00022692"/>
    </source>
</evidence>
<dbReference type="RefSeq" id="WP_307405960.1">
    <property type="nucleotide sequence ID" value="NZ_JAUSUR010000001.1"/>
</dbReference>
<evidence type="ECO:0000256" key="3">
    <source>
        <dbReference type="ARBA" id="ARBA00022475"/>
    </source>
</evidence>
<comment type="subcellular location">
    <subcellularLocation>
        <location evidence="1">Cell membrane</location>
        <topology evidence="1">Multi-pass membrane protein</topology>
    </subcellularLocation>
</comment>
<keyword evidence="4" id="KW-0762">Sugar transport</keyword>
<comment type="caution">
    <text evidence="15">The sequence shown here is derived from an EMBL/GenBank/DDBJ whole genome shotgun (WGS) entry which is preliminary data.</text>
</comment>
<name>A0ABU0E037_9FIRM</name>
<dbReference type="Gene3D" id="3.30.1360.60">
    <property type="entry name" value="Glucose permease domain IIB"/>
    <property type="match status" value="1"/>
</dbReference>
<evidence type="ECO:0000256" key="2">
    <source>
        <dbReference type="ARBA" id="ARBA00022448"/>
    </source>
</evidence>
<evidence type="ECO:0000256" key="12">
    <source>
        <dbReference type="SAM" id="Phobius"/>
    </source>
</evidence>
<keyword evidence="6" id="KW-0598">Phosphotransferase system</keyword>
<feature type="transmembrane region" description="Helical" evidence="12">
    <location>
        <begin position="105"/>
        <end position="133"/>
    </location>
</feature>
<dbReference type="PROSITE" id="PS01035">
    <property type="entry name" value="PTS_EIIB_TYPE_1_CYS"/>
    <property type="match status" value="1"/>
</dbReference>
<dbReference type="CDD" id="cd00212">
    <property type="entry name" value="PTS_IIB_glc"/>
    <property type="match status" value="1"/>
</dbReference>
<dbReference type="InterPro" id="IPR001996">
    <property type="entry name" value="PTS_IIB_1"/>
</dbReference>
<sequence>MDYKVVAAEILEKVGGEENVKSLAHCATRLRFRLKDESKVSKEEVEKIKGVVSVVISGGQFQVIIGNAVGDVFKEIEAMSNINGETLDITEKDDLKVKGKVIDKIIDLVTGIFTPILLALIGAGMIRALLMLATEFSLLTVEDGIYIMINEIYNAVFSFLPVYLAYTSARKFKCNPYIAVAIALTLISGTIQGTVQGETGMSILGITVLFPTQGYGSSVIPIIVTIYFMSKVEWLCTKYIHVVARNVLTPLITLVVTVPLMFLIIGPVTSYLQSFIGDGYTAIYNLNPVVCGVVLGGLWQVLVVFGLHWGIVPLGQVNLAMYGRNTINAVTGPSNWSQAGAALGVALKSKNPEIRQNALSAAVTGFFSITEPAIYGVNLKYKKPFYIAVVCAAISGGIAGFSNAAALAGGPVGILSFPLFFGEGFIGFVIAMVFAFLGTAILTYLFGYDRANDNI</sequence>
<feature type="transmembrane region" description="Helical" evidence="12">
    <location>
        <begin position="286"/>
        <end position="312"/>
    </location>
</feature>
<feature type="transmembrane region" description="Helical" evidence="12">
    <location>
        <begin position="215"/>
        <end position="235"/>
    </location>
</feature>
<dbReference type="Pfam" id="PF00367">
    <property type="entry name" value="PTS_EIIB"/>
    <property type="match status" value="1"/>
</dbReference>
<keyword evidence="7 12" id="KW-0812">Transmembrane</keyword>
<dbReference type="InterPro" id="IPR013013">
    <property type="entry name" value="PTS_EIIC_1"/>
</dbReference>
<feature type="transmembrane region" description="Helical" evidence="12">
    <location>
        <begin position="247"/>
        <end position="266"/>
    </location>
</feature>
<protein>
    <submittedName>
        <fullName evidence="15">PTS system beta-glucosides-specific IIC component</fullName>
    </submittedName>
</protein>
<dbReference type="Pfam" id="PF02378">
    <property type="entry name" value="PTS_EIIC"/>
    <property type="match status" value="1"/>
</dbReference>
<keyword evidence="16" id="KW-1185">Reference proteome</keyword>
<feature type="transmembrane region" description="Helical" evidence="12">
    <location>
        <begin position="177"/>
        <end position="195"/>
    </location>
</feature>
<feature type="transmembrane region" description="Helical" evidence="12">
    <location>
        <begin position="385"/>
        <end position="405"/>
    </location>
</feature>
<dbReference type="PANTHER" id="PTHR30175:SF1">
    <property type="entry name" value="PTS SYSTEM ARBUTIN-, CELLOBIOSE-, AND SALICIN-SPECIFIC EIIBC COMPONENT-RELATED"/>
    <property type="match status" value="1"/>
</dbReference>
<evidence type="ECO:0000256" key="10">
    <source>
        <dbReference type="ARBA" id="ARBA00023136"/>
    </source>
</evidence>
<dbReference type="SUPFAM" id="SSF55604">
    <property type="entry name" value="Glucose permease domain IIB"/>
    <property type="match status" value="1"/>
</dbReference>
<evidence type="ECO:0000313" key="16">
    <source>
        <dbReference type="Proteomes" id="UP001230220"/>
    </source>
</evidence>
<keyword evidence="9 12" id="KW-1133">Transmembrane helix</keyword>
<feature type="active site" description="Phosphocysteine intermediate; for EIIB activity" evidence="11">
    <location>
        <position position="26"/>
    </location>
</feature>
<evidence type="ECO:0000256" key="8">
    <source>
        <dbReference type="ARBA" id="ARBA00022777"/>
    </source>
</evidence>
<keyword evidence="10 12" id="KW-0472">Membrane</keyword>
<accession>A0ABU0E037</accession>
<evidence type="ECO:0000256" key="9">
    <source>
        <dbReference type="ARBA" id="ARBA00022989"/>
    </source>
</evidence>
<keyword evidence="8" id="KW-0418">Kinase</keyword>
<dbReference type="InterPro" id="IPR018113">
    <property type="entry name" value="PTrfase_EIIB_Cys"/>
</dbReference>
<feature type="domain" description="PTS EIIB type-1" evidence="13">
    <location>
        <begin position="4"/>
        <end position="86"/>
    </location>
</feature>